<dbReference type="InterPro" id="IPR010997">
    <property type="entry name" value="HRDC-like_sf"/>
</dbReference>
<proteinExistence type="inferred from homology"/>
<dbReference type="OMA" id="ERYNTMK"/>
<gene>
    <name evidence="7" type="ORF">THAOC_04830</name>
    <name evidence="6" type="ORF">THAOC_05240</name>
</gene>
<dbReference type="EMBL" id="AGNL01004772">
    <property type="protein sequence ID" value="EJK73155.1"/>
    <property type="molecule type" value="Genomic_DNA"/>
</dbReference>
<evidence type="ECO:0000313" key="7">
    <source>
        <dbReference type="EMBL" id="EJK73539.1"/>
    </source>
</evidence>
<dbReference type="AlphaFoldDB" id="K0T649"/>
<reference evidence="6 8" key="1">
    <citation type="journal article" date="2012" name="Genome Biol.">
        <title>Genome and low-iron response of an oceanic diatom adapted to chronic iron limitation.</title>
        <authorList>
            <person name="Lommer M."/>
            <person name="Specht M."/>
            <person name="Roy A.S."/>
            <person name="Kraemer L."/>
            <person name="Andreson R."/>
            <person name="Gutowska M.A."/>
            <person name="Wolf J."/>
            <person name="Bergner S.V."/>
            <person name="Schilhabel M.B."/>
            <person name="Klostermeier U.C."/>
            <person name="Beiko R.G."/>
            <person name="Rosenstiel P."/>
            <person name="Hippler M."/>
            <person name="Laroche J."/>
        </authorList>
    </citation>
    <scope>NUCLEOTIDE SEQUENCE [LARGE SCALE GENOMIC DNA]</scope>
    <source>
        <strain evidence="6 8">CCMP1005</strain>
    </source>
</reference>
<dbReference type="Proteomes" id="UP000266841">
    <property type="component" value="Unassembled WGS sequence"/>
</dbReference>
<dbReference type="GO" id="GO:0005634">
    <property type="term" value="C:nucleus"/>
    <property type="evidence" value="ECO:0007669"/>
    <property type="project" value="UniProtKB-SubCell"/>
</dbReference>
<evidence type="ECO:0000256" key="4">
    <source>
        <dbReference type="SAM" id="Coils"/>
    </source>
</evidence>
<evidence type="ECO:0000256" key="3">
    <source>
        <dbReference type="ARBA" id="ARBA00025724"/>
    </source>
</evidence>
<dbReference type="SMART" id="SM00657">
    <property type="entry name" value="RPOL4c"/>
    <property type="match status" value="1"/>
</dbReference>
<evidence type="ECO:0000259" key="5">
    <source>
        <dbReference type="SMART" id="SM00657"/>
    </source>
</evidence>
<comment type="similarity">
    <text evidence="3">Belongs to the eukaryotic RPB4 RNA polymerase subunit family.</text>
</comment>
<comment type="caution">
    <text evidence="6">The sequence shown here is derived from an EMBL/GenBank/DDBJ whole genome shotgun (WGS) entry which is preliminary data.</text>
</comment>
<dbReference type="GO" id="GO:0030880">
    <property type="term" value="C:RNA polymerase complex"/>
    <property type="evidence" value="ECO:0007669"/>
    <property type="project" value="InterPro"/>
</dbReference>
<organism evidence="6 8">
    <name type="scientific">Thalassiosira oceanica</name>
    <name type="common">Marine diatom</name>
    <dbReference type="NCBI Taxonomy" id="159749"/>
    <lineage>
        <taxon>Eukaryota</taxon>
        <taxon>Sar</taxon>
        <taxon>Stramenopiles</taxon>
        <taxon>Ochrophyta</taxon>
        <taxon>Bacillariophyta</taxon>
        <taxon>Coscinodiscophyceae</taxon>
        <taxon>Thalassiosirophycidae</taxon>
        <taxon>Thalassiosirales</taxon>
        <taxon>Thalassiosiraceae</taxon>
        <taxon>Thalassiosira</taxon>
    </lineage>
</organism>
<dbReference type="Pfam" id="PF03874">
    <property type="entry name" value="RNA_pol_Rpb4"/>
    <property type="match status" value="1"/>
</dbReference>
<comment type="subcellular location">
    <subcellularLocation>
        <location evidence="1">Nucleus</location>
    </subcellularLocation>
</comment>
<dbReference type="InterPro" id="IPR038324">
    <property type="entry name" value="Rpb4/RPC9_sf"/>
</dbReference>
<dbReference type="SUPFAM" id="SSF47819">
    <property type="entry name" value="HRDC-like"/>
    <property type="match status" value="1"/>
</dbReference>
<feature type="coiled-coil region" evidence="4">
    <location>
        <begin position="70"/>
        <end position="104"/>
    </location>
</feature>
<dbReference type="EMBL" id="AGNL01004420">
    <property type="protein sequence ID" value="EJK73539.1"/>
    <property type="molecule type" value="Genomic_DNA"/>
</dbReference>
<evidence type="ECO:0000313" key="8">
    <source>
        <dbReference type="Proteomes" id="UP000266841"/>
    </source>
</evidence>
<dbReference type="Gene3D" id="1.20.1250.40">
    <property type="match status" value="1"/>
</dbReference>
<dbReference type="GO" id="GO:0000166">
    <property type="term" value="F:nucleotide binding"/>
    <property type="evidence" value="ECO:0007669"/>
    <property type="project" value="InterPro"/>
</dbReference>
<protein>
    <recommendedName>
        <fullName evidence="5">RNA polymerase Rpb4/RPC9 core domain-containing protein</fullName>
    </recommendedName>
</protein>
<sequence>MDGGNKVTKPENLAELEFGSEFDETDIQILSNSQVAVILQMSAQNALVRDEELHDVYTKTQKYTARFNTMKNPEKEHQELVDELDNLQNVLDTFRKEKEDGEEVKLHQFEVAALMNLVATDTMVEEALALVPSLSKFRESEIDEILDLIRSTMIRIVSYGS</sequence>
<keyword evidence="8" id="KW-1185">Reference proteome</keyword>
<keyword evidence="4" id="KW-0175">Coiled coil</keyword>
<dbReference type="OrthoDB" id="2186918at2759"/>
<dbReference type="PANTHER" id="PTHR21297">
    <property type="entry name" value="DNA-DIRECTED RNA POLYMERASE II"/>
    <property type="match status" value="1"/>
</dbReference>
<keyword evidence="2" id="KW-0539">Nucleus</keyword>
<dbReference type="eggNOG" id="KOG2351">
    <property type="taxonomic scope" value="Eukaryota"/>
</dbReference>
<dbReference type="InterPro" id="IPR045222">
    <property type="entry name" value="Rpb4-like"/>
</dbReference>
<accession>K0T649</accession>
<evidence type="ECO:0000256" key="2">
    <source>
        <dbReference type="ARBA" id="ARBA00023242"/>
    </source>
</evidence>
<dbReference type="InterPro" id="IPR005574">
    <property type="entry name" value="Rpb4/RPC9"/>
</dbReference>
<dbReference type="InterPro" id="IPR006590">
    <property type="entry name" value="RNA_pol_Rpb4/RPC9_core"/>
</dbReference>
<feature type="domain" description="RNA polymerase Rpb4/RPC9 core" evidence="5">
    <location>
        <begin position="20"/>
        <end position="153"/>
    </location>
</feature>
<evidence type="ECO:0000313" key="6">
    <source>
        <dbReference type="EMBL" id="EJK73155.1"/>
    </source>
</evidence>
<name>K0T649_THAOC</name>
<evidence type="ECO:0000256" key="1">
    <source>
        <dbReference type="ARBA" id="ARBA00004123"/>
    </source>
</evidence>
<dbReference type="GO" id="GO:0006352">
    <property type="term" value="P:DNA-templated transcription initiation"/>
    <property type="evidence" value="ECO:0007669"/>
    <property type="project" value="InterPro"/>
</dbReference>